<dbReference type="AlphaFoldDB" id="A0A0W0FMC6"/>
<protein>
    <recommendedName>
        <fullName evidence="3">F-box domain-containing protein</fullName>
    </recommendedName>
</protein>
<accession>A0A0W0FMC6</accession>
<evidence type="ECO:0000313" key="2">
    <source>
        <dbReference type="Proteomes" id="UP000054988"/>
    </source>
</evidence>
<evidence type="ECO:0008006" key="3">
    <source>
        <dbReference type="Google" id="ProtNLM"/>
    </source>
</evidence>
<organism evidence="1 2">
    <name type="scientific">Moniliophthora roreri</name>
    <name type="common">Frosty pod rot fungus</name>
    <name type="synonym">Monilia roreri</name>
    <dbReference type="NCBI Taxonomy" id="221103"/>
    <lineage>
        <taxon>Eukaryota</taxon>
        <taxon>Fungi</taxon>
        <taxon>Dikarya</taxon>
        <taxon>Basidiomycota</taxon>
        <taxon>Agaricomycotina</taxon>
        <taxon>Agaricomycetes</taxon>
        <taxon>Agaricomycetidae</taxon>
        <taxon>Agaricales</taxon>
        <taxon>Marasmiineae</taxon>
        <taxon>Marasmiaceae</taxon>
        <taxon>Moniliophthora</taxon>
    </lineage>
</organism>
<dbReference type="eggNOG" id="ENOG502SJ68">
    <property type="taxonomic scope" value="Eukaryota"/>
</dbReference>
<dbReference type="Gene3D" id="3.80.10.10">
    <property type="entry name" value="Ribonuclease Inhibitor"/>
    <property type="match status" value="1"/>
</dbReference>
<comment type="caution">
    <text evidence="1">The sequence shown here is derived from an EMBL/GenBank/DDBJ whole genome shotgun (WGS) entry which is preliminary data.</text>
</comment>
<proteinExistence type="predicted"/>
<sequence length="443" mass="50612">MLSTTILQPRPYAKFSGRLLLLPLLPPPKTISLPSELWARVFGNFVGTRDGNATLWALLTVSKRFSVRVKIDTTEETWTTNPFMQEIVLPLIYTYVQIHDVASLGSFYKRLHETDIKWDSIRRIPYSAPGRYVQNLQIAIPYISQNQALQLDSLLTDLFPILPFLAHFCMKPLFILGKRALASLTERAGVVNIRSLTGLSYVPSQYTHLGREPIVELLRNCPNLEELEVTGQGLDPDALMDFDNPDDSTQPSRPTPLNLPHLRILTLLSHLYNSHLMHSLLDSDLPSLAKLTITPYDDIPFPSSFNSRFISTHGNNLRSLLFFSPKSWPTRLRPTPTDILQTSPNLRHLSLEIPVPYLTLDKEHPLEIISVPRPNPESWALVARLLPKLPSLKVVRARDVRWLRKGMGTRAQEAGVQGEMREWRRRLARRGIRYLDVDWKDTE</sequence>
<evidence type="ECO:0000313" key="1">
    <source>
        <dbReference type="EMBL" id="KTB37454.1"/>
    </source>
</evidence>
<dbReference type="InterPro" id="IPR032675">
    <property type="entry name" value="LRR_dom_sf"/>
</dbReference>
<reference evidence="1 2" key="1">
    <citation type="submission" date="2015-12" db="EMBL/GenBank/DDBJ databases">
        <title>Draft genome sequence of Moniliophthora roreri, the causal agent of frosty pod rot of cacao.</title>
        <authorList>
            <person name="Aime M.C."/>
            <person name="Diaz-Valderrama J.R."/>
            <person name="Kijpornyongpan T."/>
            <person name="Phillips-Mora W."/>
        </authorList>
    </citation>
    <scope>NUCLEOTIDE SEQUENCE [LARGE SCALE GENOMIC DNA]</scope>
    <source>
        <strain evidence="1 2">MCA 2952</strain>
    </source>
</reference>
<dbReference type="EMBL" id="LATX01001846">
    <property type="protein sequence ID" value="KTB37454.1"/>
    <property type="molecule type" value="Genomic_DNA"/>
</dbReference>
<gene>
    <name evidence="1" type="ORF">WG66_9938</name>
</gene>
<dbReference type="Proteomes" id="UP000054988">
    <property type="component" value="Unassembled WGS sequence"/>
</dbReference>
<name>A0A0W0FMC6_MONRR</name>